<accession>A0A9W7D2N7</accession>
<feature type="compositionally biased region" description="Acidic residues" evidence="6">
    <location>
        <begin position="36"/>
        <end position="45"/>
    </location>
</feature>
<reference evidence="7" key="1">
    <citation type="submission" date="2023-04" db="EMBL/GenBank/DDBJ databases">
        <title>Phytophthora fragariaefolia NBRC 109709.</title>
        <authorList>
            <person name="Ichikawa N."/>
            <person name="Sato H."/>
            <person name="Tonouchi N."/>
        </authorList>
    </citation>
    <scope>NUCLEOTIDE SEQUENCE</scope>
    <source>
        <strain evidence="7">NBRC 109709</strain>
    </source>
</reference>
<evidence type="ECO:0000256" key="2">
    <source>
        <dbReference type="ARBA" id="ARBA00007262"/>
    </source>
</evidence>
<comment type="caution">
    <text evidence="7">The sequence shown here is derived from an EMBL/GenBank/DDBJ whole genome shotgun (WGS) entry which is preliminary data.</text>
</comment>
<evidence type="ECO:0000256" key="6">
    <source>
        <dbReference type="SAM" id="MobiDB-lite"/>
    </source>
</evidence>
<evidence type="ECO:0000313" key="8">
    <source>
        <dbReference type="Proteomes" id="UP001165121"/>
    </source>
</evidence>
<feature type="compositionally biased region" description="Low complexity" evidence="6">
    <location>
        <begin position="156"/>
        <end position="173"/>
    </location>
</feature>
<comment type="subcellular location">
    <subcellularLocation>
        <location evidence="1">Membrane</location>
        <topology evidence="1">Multi-pass membrane protein</topology>
    </subcellularLocation>
</comment>
<evidence type="ECO:0000313" key="7">
    <source>
        <dbReference type="EMBL" id="GMF54169.1"/>
    </source>
</evidence>
<evidence type="ECO:0000256" key="1">
    <source>
        <dbReference type="ARBA" id="ARBA00004141"/>
    </source>
</evidence>
<keyword evidence="4" id="KW-1133">Transmembrane helix</keyword>
<dbReference type="Pfam" id="PF06140">
    <property type="entry name" value="Ifi-6-16"/>
    <property type="match status" value="1"/>
</dbReference>
<feature type="region of interest" description="Disordered" evidence="6">
    <location>
        <begin position="151"/>
        <end position="173"/>
    </location>
</feature>
<dbReference type="PANTHER" id="PTHR16932:SF18">
    <property type="entry name" value="INTERFERON, ALPHA-INDUCIBLE PROTEIN 27-LIKE 2"/>
    <property type="match status" value="1"/>
</dbReference>
<dbReference type="Gene3D" id="6.10.110.10">
    <property type="match status" value="1"/>
</dbReference>
<dbReference type="EMBL" id="BSXT01003455">
    <property type="protein sequence ID" value="GMF54169.1"/>
    <property type="molecule type" value="Genomic_DNA"/>
</dbReference>
<dbReference type="InterPro" id="IPR038213">
    <property type="entry name" value="IFI6/IFI27-like_sf"/>
</dbReference>
<dbReference type="AlphaFoldDB" id="A0A9W7D2N7"/>
<evidence type="ECO:0000256" key="3">
    <source>
        <dbReference type="ARBA" id="ARBA00022692"/>
    </source>
</evidence>
<organism evidence="7 8">
    <name type="scientific">Phytophthora fragariaefolia</name>
    <dbReference type="NCBI Taxonomy" id="1490495"/>
    <lineage>
        <taxon>Eukaryota</taxon>
        <taxon>Sar</taxon>
        <taxon>Stramenopiles</taxon>
        <taxon>Oomycota</taxon>
        <taxon>Peronosporomycetes</taxon>
        <taxon>Peronosporales</taxon>
        <taxon>Peronosporaceae</taxon>
        <taxon>Phytophthora</taxon>
    </lineage>
</organism>
<gene>
    <name evidence="7" type="ORF">Pfra01_002253300</name>
</gene>
<dbReference type="OrthoDB" id="129715at2759"/>
<protein>
    <submittedName>
        <fullName evidence="7">Unnamed protein product</fullName>
    </submittedName>
</protein>
<keyword evidence="5" id="KW-0472">Membrane</keyword>
<sequence>MAPSTTQALEVFSEREQFSENLSILTYTQEEEVHEYFDAEWDDQDVIPTPRSRSASQPSQDGHSSGDPGRALLARGTIVTSSVSTKRAGHRPQQRYWRPAQSRTLPLGQHEDNFGGGDGTPELGGSILVDAAKCSSSPCISYHSAIDSKEDMSKKAISSTTSPAAGASAETSNNDGANAAKGAATGAAAGLGLWGLAMPAVNLIGFTTSGIASGSAAASMMSAAAVANGGGVASGSAVAIMQSIGAVGLATPVGLGLVAGGAAVGGAVFFLTSKLSTPSGEAESGTGADAEVEAAEKGLWVLVEVSPDSGKPEVRTFDDDYKARNAFLNSTASSKVLFDPEQKIVLELGWKQ</sequence>
<feature type="region of interest" description="Disordered" evidence="6">
    <location>
        <begin position="36"/>
        <end position="71"/>
    </location>
</feature>
<name>A0A9W7D2N7_9STRA</name>
<evidence type="ECO:0000256" key="5">
    <source>
        <dbReference type="ARBA" id="ARBA00023136"/>
    </source>
</evidence>
<dbReference type="InterPro" id="IPR009311">
    <property type="entry name" value="IFI6/IFI27-like"/>
</dbReference>
<feature type="compositionally biased region" description="Polar residues" evidence="6">
    <location>
        <begin position="51"/>
        <end position="63"/>
    </location>
</feature>
<dbReference type="PANTHER" id="PTHR16932">
    <property type="entry name" value="INTERFERON ALPHA-INDUCIBLE PROTEIN 27"/>
    <property type="match status" value="1"/>
</dbReference>
<dbReference type="GO" id="GO:0016020">
    <property type="term" value="C:membrane"/>
    <property type="evidence" value="ECO:0007669"/>
    <property type="project" value="UniProtKB-SubCell"/>
</dbReference>
<dbReference type="Proteomes" id="UP001165121">
    <property type="component" value="Unassembled WGS sequence"/>
</dbReference>
<keyword evidence="3" id="KW-0812">Transmembrane</keyword>
<keyword evidence="8" id="KW-1185">Reference proteome</keyword>
<proteinExistence type="inferred from homology"/>
<evidence type="ECO:0000256" key="4">
    <source>
        <dbReference type="ARBA" id="ARBA00022989"/>
    </source>
</evidence>
<comment type="similarity">
    <text evidence="2">Belongs to the IFI6/IFI27 family.</text>
</comment>